<dbReference type="Gene3D" id="1.10.357.10">
    <property type="entry name" value="Tetracycline Repressor, domain 2"/>
    <property type="match status" value="1"/>
</dbReference>
<dbReference type="InterPro" id="IPR004111">
    <property type="entry name" value="Repressor_TetR_C"/>
</dbReference>
<accession>A0A6J6PFK0</accession>
<reference evidence="5" key="1">
    <citation type="submission" date="2020-05" db="EMBL/GenBank/DDBJ databases">
        <authorList>
            <person name="Chiriac C."/>
            <person name="Salcher M."/>
            <person name="Ghai R."/>
            <person name="Kavagutti S V."/>
        </authorList>
    </citation>
    <scope>NUCLEOTIDE SEQUENCE</scope>
</reference>
<feature type="domain" description="HTH tetR-type" evidence="4">
    <location>
        <begin position="18"/>
        <end position="78"/>
    </location>
</feature>
<dbReference type="SUPFAM" id="SSF48498">
    <property type="entry name" value="Tetracyclin repressor-like, C-terminal domain"/>
    <property type="match status" value="1"/>
</dbReference>
<evidence type="ECO:0000256" key="3">
    <source>
        <dbReference type="ARBA" id="ARBA00023163"/>
    </source>
</evidence>
<name>A0A6J6PFK0_9ZZZZ</name>
<keyword evidence="3" id="KW-0804">Transcription</keyword>
<dbReference type="Gene3D" id="1.10.10.60">
    <property type="entry name" value="Homeodomain-like"/>
    <property type="match status" value="1"/>
</dbReference>
<dbReference type="PANTHER" id="PTHR30055">
    <property type="entry name" value="HTH-TYPE TRANSCRIPTIONAL REGULATOR RUTR"/>
    <property type="match status" value="1"/>
</dbReference>
<protein>
    <submittedName>
        <fullName evidence="5">Unannotated protein</fullName>
    </submittedName>
</protein>
<dbReference type="InterPro" id="IPR009057">
    <property type="entry name" value="Homeodomain-like_sf"/>
</dbReference>
<dbReference type="PROSITE" id="PS50977">
    <property type="entry name" value="HTH_TETR_2"/>
    <property type="match status" value="1"/>
</dbReference>
<keyword evidence="2" id="KW-0238">DNA-binding</keyword>
<sequence length="241" mass="26564">MDNKAKKKSNQGNLPTVPLTKTAIVTAASRLIDQGGAKEFSMRSLATAMGVYPAALYWHVGDRSQLLAAVGSRWMRGVVPPVMPDDWETWTRELSRRYRAACHRHPNIARLIGSEILNDQGGLAIAEAIIAHLVAAGVPESEIVDCYNSVTGSVVGFVSLELAQLAEKDNPDWAANTAAQLAGLDPSRYPNLVRYMDRLADRAFSLRWTTGADKPFDESYEYLIDRLIDGIKSRIIRGPRQ</sequence>
<proteinExistence type="predicted"/>
<dbReference type="InterPro" id="IPR050109">
    <property type="entry name" value="HTH-type_TetR-like_transc_reg"/>
</dbReference>
<organism evidence="5">
    <name type="scientific">freshwater metagenome</name>
    <dbReference type="NCBI Taxonomy" id="449393"/>
    <lineage>
        <taxon>unclassified sequences</taxon>
        <taxon>metagenomes</taxon>
        <taxon>ecological metagenomes</taxon>
    </lineage>
</organism>
<dbReference type="Pfam" id="PF02909">
    <property type="entry name" value="TetR_C_1"/>
    <property type="match status" value="1"/>
</dbReference>
<evidence type="ECO:0000256" key="1">
    <source>
        <dbReference type="ARBA" id="ARBA00023015"/>
    </source>
</evidence>
<dbReference type="SUPFAM" id="SSF46689">
    <property type="entry name" value="Homeodomain-like"/>
    <property type="match status" value="1"/>
</dbReference>
<dbReference type="EMBL" id="CAEZXM010000192">
    <property type="protein sequence ID" value="CAB4697327.1"/>
    <property type="molecule type" value="Genomic_DNA"/>
</dbReference>
<gene>
    <name evidence="5" type="ORF">UFOPK2366_01072</name>
</gene>
<dbReference type="Pfam" id="PF00440">
    <property type="entry name" value="TetR_N"/>
    <property type="match status" value="1"/>
</dbReference>
<dbReference type="PANTHER" id="PTHR30055:SF151">
    <property type="entry name" value="TRANSCRIPTIONAL REGULATORY PROTEIN"/>
    <property type="match status" value="1"/>
</dbReference>
<keyword evidence="1" id="KW-0805">Transcription regulation</keyword>
<dbReference type="GO" id="GO:0045892">
    <property type="term" value="P:negative regulation of DNA-templated transcription"/>
    <property type="evidence" value="ECO:0007669"/>
    <property type="project" value="InterPro"/>
</dbReference>
<evidence type="ECO:0000256" key="2">
    <source>
        <dbReference type="ARBA" id="ARBA00023125"/>
    </source>
</evidence>
<dbReference type="GO" id="GO:0000976">
    <property type="term" value="F:transcription cis-regulatory region binding"/>
    <property type="evidence" value="ECO:0007669"/>
    <property type="project" value="TreeGrafter"/>
</dbReference>
<dbReference type="AlphaFoldDB" id="A0A6J6PFK0"/>
<dbReference type="InterPro" id="IPR036271">
    <property type="entry name" value="Tet_transcr_reg_TetR-rel_C_sf"/>
</dbReference>
<evidence type="ECO:0000259" key="4">
    <source>
        <dbReference type="PROSITE" id="PS50977"/>
    </source>
</evidence>
<dbReference type="InterPro" id="IPR001647">
    <property type="entry name" value="HTH_TetR"/>
</dbReference>
<dbReference type="GO" id="GO:0003700">
    <property type="term" value="F:DNA-binding transcription factor activity"/>
    <property type="evidence" value="ECO:0007669"/>
    <property type="project" value="TreeGrafter"/>
</dbReference>
<evidence type="ECO:0000313" key="5">
    <source>
        <dbReference type="EMBL" id="CAB4697327.1"/>
    </source>
</evidence>